<comment type="similarity">
    <text evidence="1">Belongs to the short-chain dehydrogenases/reductases (SDR) family.</text>
</comment>
<name>A0A0P6W9L3_9HYPH</name>
<reference evidence="3 4" key="1">
    <citation type="submission" date="2015-09" db="EMBL/GenBank/DDBJ databases">
        <authorList>
            <person name="Jackson K.R."/>
            <person name="Lunt B.L."/>
            <person name="Fisher J.N.B."/>
            <person name="Gardner A.V."/>
            <person name="Bailey M.E."/>
            <person name="Deus L.M."/>
            <person name="Earl A.S."/>
            <person name="Gibby P.D."/>
            <person name="Hartmann K.A."/>
            <person name="Liu J.E."/>
            <person name="Manci A.M."/>
            <person name="Nielsen D.A."/>
            <person name="Solomon M.B."/>
            <person name="Breakwell D.P."/>
            <person name="Burnett S.H."/>
            <person name="Grose J.H."/>
        </authorList>
    </citation>
    <scope>NUCLEOTIDE SEQUENCE [LARGE SCALE GENOMIC DNA]</scope>
    <source>
        <strain evidence="3 4">16</strain>
    </source>
</reference>
<evidence type="ECO:0000256" key="2">
    <source>
        <dbReference type="ARBA" id="ARBA00023002"/>
    </source>
</evidence>
<dbReference type="Proteomes" id="UP000048984">
    <property type="component" value="Unassembled WGS sequence"/>
</dbReference>
<evidence type="ECO:0000313" key="3">
    <source>
        <dbReference type="EMBL" id="KPL55900.1"/>
    </source>
</evidence>
<reference evidence="3 4" key="2">
    <citation type="submission" date="2015-10" db="EMBL/GenBank/DDBJ databases">
        <title>Draft Genome Sequence of Prosthecomicrobium hirschii ATCC 27832.</title>
        <authorList>
            <person name="Daniel J."/>
            <person name="Givan S.A."/>
            <person name="Brun Y.V."/>
            <person name="Brown P.J."/>
        </authorList>
    </citation>
    <scope>NUCLEOTIDE SEQUENCE [LARGE SCALE GENOMIC DNA]</scope>
    <source>
        <strain evidence="3 4">16</strain>
    </source>
</reference>
<dbReference type="Pfam" id="PF13561">
    <property type="entry name" value="adh_short_C2"/>
    <property type="match status" value="1"/>
</dbReference>
<protein>
    <recommendedName>
        <fullName evidence="5">Short-chain dehydrogenase</fullName>
    </recommendedName>
</protein>
<dbReference type="PROSITE" id="PS00061">
    <property type="entry name" value="ADH_SHORT"/>
    <property type="match status" value="1"/>
</dbReference>
<dbReference type="SUPFAM" id="SSF51735">
    <property type="entry name" value="NAD(P)-binding Rossmann-fold domains"/>
    <property type="match status" value="1"/>
</dbReference>
<dbReference type="AlphaFoldDB" id="A0A0P6W9L3"/>
<dbReference type="PANTHER" id="PTHR24321:SF8">
    <property type="entry name" value="ESTRADIOL 17-BETA-DEHYDROGENASE 8-RELATED"/>
    <property type="match status" value="1"/>
</dbReference>
<dbReference type="PRINTS" id="PR00081">
    <property type="entry name" value="GDHRDH"/>
</dbReference>
<dbReference type="CDD" id="cd05233">
    <property type="entry name" value="SDR_c"/>
    <property type="match status" value="1"/>
</dbReference>
<keyword evidence="2" id="KW-0560">Oxidoreductase</keyword>
<comment type="caution">
    <text evidence="3">The sequence shown here is derived from an EMBL/GenBank/DDBJ whole genome shotgun (WGS) entry which is preliminary data.</text>
</comment>
<gene>
    <name evidence="3" type="ORF">ABB55_14630</name>
</gene>
<sequence>MVTGAGAGLGRAIAVALARCGDAVMVCDIDPDGGRETVAAIEAAGGTARFEPCNVAVPADAERAVAACLDAFGRLDRAVNNAGIEGARAAVADYGVDEWRRVIDINLGGVFFCLRAEIPAMLAGGGGAIVNIGSTASLGGVAGMPAYTAAKHGLLGLTRAAALDYADRGIRINAVCPGSFRTAMSERLFGDALDTSMVATTPMGRLGGLDEIAAAVLFLLSDAASFVTGAALPVEGGKRAR</sequence>
<dbReference type="InterPro" id="IPR020904">
    <property type="entry name" value="Sc_DH/Rdtase_CS"/>
</dbReference>
<dbReference type="PANTHER" id="PTHR24321">
    <property type="entry name" value="DEHYDROGENASES, SHORT CHAIN"/>
    <property type="match status" value="1"/>
</dbReference>
<proteinExistence type="inferred from homology"/>
<organism evidence="3 4">
    <name type="scientific">Prosthecodimorpha hirschii</name>
    <dbReference type="NCBI Taxonomy" id="665126"/>
    <lineage>
        <taxon>Bacteria</taxon>
        <taxon>Pseudomonadati</taxon>
        <taxon>Pseudomonadota</taxon>
        <taxon>Alphaproteobacteria</taxon>
        <taxon>Hyphomicrobiales</taxon>
        <taxon>Ancalomicrobiaceae</taxon>
        <taxon>Prosthecodimorpha</taxon>
    </lineage>
</organism>
<dbReference type="FunFam" id="3.40.50.720:FF:000084">
    <property type="entry name" value="Short-chain dehydrogenase reductase"/>
    <property type="match status" value="1"/>
</dbReference>
<accession>A0A0P6W9L3</accession>
<dbReference type="InterPro" id="IPR036291">
    <property type="entry name" value="NAD(P)-bd_dom_sf"/>
</dbReference>
<evidence type="ECO:0008006" key="5">
    <source>
        <dbReference type="Google" id="ProtNLM"/>
    </source>
</evidence>
<evidence type="ECO:0000256" key="1">
    <source>
        <dbReference type="ARBA" id="ARBA00006484"/>
    </source>
</evidence>
<dbReference type="STRING" id="665126.ABB55_14630"/>
<keyword evidence="4" id="KW-1185">Reference proteome</keyword>
<dbReference type="EMBL" id="LJYW01000001">
    <property type="protein sequence ID" value="KPL55900.1"/>
    <property type="molecule type" value="Genomic_DNA"/>
</dbReference>
<dbReference type="InterPro" id="IPR002347">
    <property type="entry name" value="SDR_fam"/>
</dbReference>
<dbReference type="GO" id="GO:0016491">
    <property type="term" value="F:oxidoreductase activity"/>
    <property type="evidence" value="ECO:0007669"/>
    <property type="project" value="UniProtKB-KW"/>
</dbReference>
<evidence type="ECO:0000313" key="4">
    <source>
        <dbReference type="Proteomes" id="UP000048984"/>
    </source>
</evidence>
<dbReference type="Gene3D" id="3.40.50.720">
    <property type="entry name" value="NAD(P)-binding Rossmann-like Domain"/>
    <property type="match status" value="1"/>
</dbReference>
<dbReference type="PRINTS" id="PR00080">
    <property type="entry name" value="SDRFAMILY"/>
</dbReference>